<dbReference type="EMBL" id="HBUE01265750">
    <property type="protein sequence ID" value="CAG6561125.1"/>
    <property type="molecule type" value="Transcribed_RNA"/>
</dbReference>
<evidence type="ECO:0000313" key="1">
    <source>
        <dbReference type="EMBL" id="CAG6561125.1"/>
    </source>
</evidence>
<organism evidence="1">
    <name type="scientific">Culex pipiens</name>
    <name type="common">House mosquito</name>
    <dbReference type="NCBI Taxonomy" id="7175"/>
    <lineage>
        <taxon>Eukaryota</taxon>
        <taxon>Metazoa</taxon>
        <taxon>Ecdysozoa</taxon>
        <taxon>Arthropoda</taxon>
        <taxon>Hexapoda</taxon>
        <taxon>Insecta</taxon>
        <taxon>Pterygota</taxon>
        <taxon>Neoptera</taxon>
        <taxon>Endopterygota</taxon>
        <taxon>Diptera</taxon>
        <taxon>Nematocera</taxon>
        <taxon>Culicoidea</taxon>
        <taxon>Culicidae</taxon>
        <taxon>Culicinae</taxon>
        <taxon>Culicini</taxon>
        <taxon>Culex</taxon>
        <taxon>Culex</taxon>
    </lineage>
</organism>
<dbReference type="AlphaFoldDB" id="A0A8D8ITR3"/>
<sequence>MAQILTPASLTYVQNVHSHSQSGATIGAEGGGDSSVAKSSSLDSLMWFFNSTVLACVSSSSSSSSDCFGGDLAAGGGPLMLEFFRLASLRRSNSMSDSVGRNSVLEFFFTTFLLVNLPRFCSPSVSGV</sequence>
<reference evidence="1" key="1">
    <citation type="submission" date="2021-05" db="EMBL/GenBank/DDBJ databases">
        <authorList>
            <person name="Alioto T."/>
            <person name="Alioto T."/>
            <person name="Gomez Garrido J."/>
        </authorList>
    </citation>
    <scope>NUCLEOTIDE SEQUENCE</scope>
</reference>
<dbReference type="EMBL" id="HBUE01073244">
    <property type="protein sequence ID" value="CAG6473721.1"/>
    <property type="molecule type" value="Transcribed_RNA"/>
</dbReference>
<dbReference type="EMBL" id="HBUE01160568">
    <property type="protein sequence ID" value="CAG6509726.1"/>
    <property type="molecule type" value="Transcribed_RNA"/>
</dbReference>
<name>A0A8D8ITR3_CULPI</name>
<dbReference type="EMBL" id="HBUE01160569">
    <property type="protein sequence ID" value="CAG6509727.1"/>
    <property type="molecule type" value="Transcribed_RNA"/>
</dbReference>
<dbReference type="EMBL" id="HBUE01160566">
    <property type="protein sequence ID" value="CAG6509725.1"/>
    <property type="molecule type" value="Transcribed_RNA"/>
</dbReference>
<dbReference type="EMBL" id="HBUE01265748">
    <property type="protein sequence ID" value="CAG6561124.1"/>
    <property type="molecule type" value="Transcribed_RNA"/>
</dbReference>
<dbReference type="EMBL" id="HBUE01265751">
    <property type="protein sequence ID" value="CAG6561126.1"/>
    <property type="molecule type" value="Transcribed_RNA"/>
</dbReference>
<proteinExistence type="predicted"/>
<protein>
    <submittedName>
        <fullName evidence="1">(northern house mosquito) hypothetical protein</fullName>
    </submittedName>
</protein>
<accession>A0A8D8ITR3</accession>